<dbReference type="Pfam" id="PF01532">
    <property type="entry name" value="Glyco_hydro_47"/>
    <property type="match status" value="1"/>
</dbReference>
<evidence type="ECO:0000256" key="4">
    <source>
        <dbReference type="ARBA" id="ARBA00022723"/>
    </source>
</evidence>
<dbReference type="InterPro" id="IPR036026">
    <property type="entry name" value="Seven-hairpin_glycosidases"/>
</dbReference>
<organism evidence="15 16">
    <name type="scientific">Lachancea fermentati</name>
    <name type="common">Zygosaccharomyces fermentati</name>
    <dbReference type="NCBI Taxonomy" id="4955"/>
    <lineage>
        <taxon>Eukaryota</taxon>
        <taxon>Fungi</taxon>
        <taxon>Dikarya</taxon>
        <taxon>Ascomycota</taxon>
        <taxon>Saccharomycotina</taxon>
        <taxon>Saccharomycetes</taxon>
        <taxon>Saccharomycetales</taxon>
        <taxon>Saccharomycetaceae</taxon>
        <taxon>Lachancea</taxon>
    </lineage>
</organism>
<evidence type="ECO:0000256" key="13">
    <source>
        <dbReference type="RuleBase" id="RU361193"/>
    </source>
</evidence>
<feature type="transmembrane region" description="Helical" evidence="14">
    <location>
        <begin position="12"/>
        <end position="31"/>
    </location>
</feature>
<evidence type="ECO:0000256" key="14">
    <source>
        <dbReference type="SAM" id="Phobius"/>
    </source>
</evidence>
<gene>
    <name evidence="15" type="ORF">LAFE_0A01222G</name>
</gene>
<comment type="catalytic activity">
    <reaction evidence="8">
        <text>N(4)-(alpha-D-Man-(1-&gt;2)-alpha-D-Man-(1-&gt;2)-alpha-D-Man-(1-&gt;3)-[alpha-D-Man-(1-&gt;3)-[alpha-D-Man-(1-&gt;2)-alpha-D-Man-(1-&gt;6)]-alpha-D-Man-(1-&gt;6)]-beta-D-Man-(1-&gt;4)-beta-D-GlcNAc-(1-&gt;4)-beta-D-GlcNAc)-L-asparaginyl-[protein] (N-glucan mannose isomer 8A1,2,3B1,3) + 3 H2O = N(4)-(alpha-D-Man-(1-&gt;3)-[alpha-D-Man-(1-&gt;3)-[alpha-D-Man-(1-&gt;6)]-alpha-D-Man-(1-&gt;6)]-beta-D-Man-(1-&gt;4)-beta-D-GlcNAc-(1-&gt;4)-beta-D-GlcNAc)-L-asparaginyl-[protein] (N-glucan mannose isomer 5A1,2) + 3 beta-D-mannose</text>
        <dbReference type="Rhea" id="RHEA:56028"/>
        <dbReference type="Rhea" id="RHEA-COMP:14358"/>
        <dbReference type="Rhea" id="RHEA-COMP:14367"/>
        <dbReference type="ChEBI" id="CHEBI:15377"/>
        <dbReference type="ChEBI" id="CHEBI:28563"/>
        <dbReference type="ChEBI" id="CHEBI:59087"/>
        <dbReference type="ChEBI" id="CHEBI:60628"/>
        <dbReference type="EC" id="3.2.1.113"/>
    </reaction>
</comment>
<dbReference type="GO" id="GO:0005975">
    <property type="term" value="P:carbohydrate metabolic process"/>
    <property type="evidence" value="ECO:0007669"/>
    <property type="project" value="InterPro"/>
</dbReference>
<dbReference type="GO" id="GO:0005509">
    <property type="term" value="F:calcium ion binding"/>
    <property type="evidence" value="ECO:0007669"/>
    <property type="project" value="InterPro"/>
</dbReference>
<dbReference type="GO" id="GO:0016020">
    <property type="term" value="C:membrane"/>
    <property type="evidence" value="ECO:0007669"/>
    <property type="project" value="InterPro"/>
</dbReference>
<keyword evidence="14" id="KW-0472">Membrane</keyword>
<keyword evidence="16" id="KW-1185">Reference proteome</keyword>
<feature type="binding site" evidence="11">
    <location>
        <position position="530"/>
    </location>
    <ligand>
        <name>Ca(2+)</name>
        <dbReference type="ChEBI" id="CHEBI:29108"/>
    </ligand>
</feature>
<evidence type="ECO:0000256" key="6">
    <source>
        <dbReference type="ARBA" id="ARBA00022837"/>
    </source>
</evidence>
<evidence type="ECO:0000256" key="3">
    <source>
        <dbReference type="ARBA" id="ARBA00007658"/>
    </source>
</evidence>
<dbReference type="GO" id="GO:0005783">
    <property type="term" value="C:endoplasmic reticulum"/>
    <property type="evidence" value="ECO:0007669"/>
    <property type="project" value="TreeGrafter"/>
</dbReference>
<dbReference type="PANTHER" id="PTHR11742:SF55">
    <property type="entry name" value="ENDOPLASMIC RETICULUM MANNOSYL-OLIGOSACCHARIDE 1,2-ALPHA-MANNOSIDASE"/>
    <property type="match status" value="1"/>
</dbReference>
<feature type="active site" evidence="10">
    <location>
        <position position="281"/>
    </location>
</feature>
<dbReference type="InterPro" id="IPR012341">
    <property type="entry name" value="6hp_glycosidase-like_sf"/>
</dbReference>
<keyword evidence="4 11" id="KW-0479">Metal-binding</keyword>
<dbReference type="Gene3D" id="1.50.10.10">
    <property type="match status" value="1"/>
</dbReference>
<reference evidence="15 16" key="1">
    <citation type="submission" date="2016-03" db="EMBL/GenBank/DDBJ databases">
        <authorList>
            <person name="Devillers H."/>
        </authorList>
    </citation>
    <scope>NUCLEOTIDE SEQUENCE [LARGE SCALE GENOMIC DNA]</scope>
    <source>
        <strain evidence="15">CBS 6772</strain>
    </source>
</reference>
<comment type="cofactor">
    <cofactor evidence="1 11">
        <name>Ca(2+)</name>
        <dbReference type="ChEBI" id="CHEBI:29108"/>
    </cofactor>
</comment>
<evidence type="ECO:0000256" key="11">
    <source>
        <dbReference type="PIRSR" id="PIRSR601382-2"/>
    </source>
</evidence>
<dbReference type="EMBL" id="LT598487">
    <property type="protein sequence ID" value="SCV99349.1"/>
    <property type="molecule type" value="Genomic_DNA"/>
</dbReference>
<dbReference type="Proteomes" id="UP000190831">
    <property type="component" value="Chromosome A"/>
</dbReference>
<evidence type="ECO:0000256" key="10">
    <source>
        <dbReference type="PIRSR" id="PIRSR601382-1"/>
    </source>
</evidence>
<keyword evidence="14" id="KW-0812">Transmembrane</keyword>
<feature type="active site" description="Proton donor" evidence="10">
    <location>
        <position position="403"/>
    </location>
</feature>
<accession>A0A1G4M6B6</accession>
<dbReference type="AlphaFoldDB" id="A0A1G4M6B6"/>
<feature type="disulfide bond" evidence="12">
    <location>
        <begin position="346"/>
        <end position="389"/>
    </location>
</feature>
<keyword evidence="14" id="KW-1133">Transmembrane helix</keyword>
<dbReference type="InterPro" id="IPR001382">
    <property type="entry name" value="Glyco_hydro_47"/>
</dbReference>
<proteinExistence type="inferred from homology"/>
<comment type="catalytic activity">
    <reaction evidence="9">
        <text>N(4)-(alpha-D-Man-(1-&gt;2)-alpha-D-Man-(1-&gt;2)-alpha-D-Man-(1-&gt;3)-[alpha-D-Man-(1-&gt;2)-alpha-D-Man-(1-&gt;3)-[alpha-D-Man-(1-&gt;2)-alpha-D-Man-(1-&gt;6)]-alpha-D-Man-(1-&gt;6)]-beta-D-Man-(1-&gt;4)-beta-D-GlcNAc-(1-&gt;4)-beta-D-GlcNAc)-L-asparaginyl-[protein] (N-glucan mannose isomer 9A1,2,3B1,2,3) + 4 H2O = N(4)-(alpha-D-Man-(1-&gt;3)-[alpha-D-Man-(1-&gt;3)-[alpha-D-Man-(1-&gt;6)]-alpha-D-Man-(1-&gt;6)]-beta-D-Man-(1-&gt;4)-beta-D-GlcNAc-(1-&gt;4)-beta-D-GlcNAc)-L-asparaginyl-[protein] (N-glucan mannose isomer 5A1,2) + 4 beta-D-mannose</text>
        <dbReference type="Rhea" id="RHEA:56008"/>
        <dbReference type="Rhea" id="RHEA-COMP:14356"/>
        <dbReference type="Rhea" id="RHEA-COMP:14367"/>
        <dbReference type="ChEBI" id="CHEBI:15377"/>
        <dbReference type="ChEBI" id="CHEBI:28563"/>
        <dbReference type="ChEBI" id="CHEBI:59087"/>
        <dbReference type="ChEBI" id="CHEBI:139493"/>
        <dbReference type="EC" id="3.2.1.113"/>
    </reaction>
</comment>
<dbReference type="SUPFAM" id="SSF48225">
    <property type="entry name" value="Seven-hairpin glycosidases"/>
    <property type="match status" value="1"/>
</dbReference>
<name>A0A1G4M6B6_LACFM</name>
<dbReference type="EC" id="3.2.1.-" evidence="13"/>
<protein>
    <recommendedName>
        <fullName evidence="13">alpha-1,2-Mannosidase</fullName>
        <ecNumber evidence="13">3.2.1.-</ecNumber>
    </recommendedName>
</protein>
<keyword evidence="7 12" id="KW-1015">Disulfide bond</keyword>
<keyword evidence="13" id="KW-0326">Glycosidase</keyword>
<comment type="pathway">
    <text evidence="2">Protein modification; protein glycosylation.</text>
</comment>
<feature type="active site" description="Proton donor" evidence="10">
    <location>
        <position position="138"/>
    </location>
</feature>
<evidence type="ECO:0000313" key="15">
    <source>
        <dbReference type="EMBL" id="SCV99349.1"/>
    </source>
</evidence>
<evidence type="ECO:0000313" key="16">
    <source>
        <dbReference type="Proteomes" id="UP000190831"/>
    </source>
</evidence>
<evidence type="ECO:0000256" key="1">
    <source>
        <dbReference type="ARBA" id="ARBA00001913"/>
    </source>
</evidence>
<dbReference type="InterPro" id="IPR050749">
    <property type="entry name" value="Glycosyl_Hydrolase_47"/>
</dbReference>
<evidence type="ECO:0000256" key="2">
    <source>
        <dbReference type="ARBA" id="ARBA00004922"/>
    </source>
</evidence>
<dbReference type="PANTHER" id="PTHR11742">
    <property type="entry name" value="MANNOSYL-OLIGOSACCHARIDE ALPHA-1,2-MANNOSIDASE-RELATED"/>
    <property type="match status" value="1"/>
</dbReference>
<dbReference type="OrthoDB" id="8118055at2759"/>
<evidence type="ECO:0000256" key="5">
    <source>
        <dbReference type="ARBA" id="ARBA00022801"/>
    </source>
</evidence>
<dbReference type="GO" id="GO:0036503">
    <property type="term" value="P:ERAD pathway"/>
    <property type="evidence" value="ECO:0007669"/>
    <property type="project" value="UniProtKB-ARBA"/>
</dbReference>
<dbReference type="STRING" id="4955.A0A1G4M6B6"/>
<evidence type="ECO:0000256" key="8">
    <source>
        <dbReference type="ARBA" id="ARBA00047669"/>
    </source>
</evidence>
<keyword evidence="5 13" id="KW-0378">Hydrolase</keyword>
<evidence type="ECO:0000256" key="12">
    <source>
        <dbReference type="PIRSR" id="PIRSR601382-3"/>
    </source>
</evidence>
<evidence type="ECO:0000256" key="9">
    <source>
        <dbReference type="ARBA" id="ARBA00048605"/>
    </source>
</evidence>
<keyword evidence="6 11" id="KW-0106">Calcium</keyword>
<comment type="similarity">
    <text evidence="3 13">Belongs to the glycosyl hydrolase 47 family.</text>
</comment>
<dbReference type="GO" id="GO:0004571">
    <property type="term" value="F:mannosyl-oligosaccharide 1,2-alpha-mannosidase activity"/>
    <property type="evidence" value="ECO:0007669"/>
    <property type="project" value="UniProtKB-EC"/>
</dbReference>
<dbReference type="OMA" id="AAFKHSW"/>
<dbReference type="PRINTS" id="PR00747">
    <property type="entry name" value="GLYHDRLASE47"/>
</dbReference>
<sequence>MKKGPSEKGFFFKAFIGLLTAFSAYLLYSTFQESTTSASPSDLRDQIETVFLDSWNDYKTYAWGYDVYHPLSHQKSNMYGSNGKPLGWIIVDALDTIMLMYNSTQTHKQEFANEIQLVETWINDVLDYDIDVSVSIFETTIRMLGGLLSGYYLSKELQVGNPDIYLNKAIDLADRLLPAFDATSTGIPYSSINLHTGESVKNHVDDGASSTAEFTTLQLEFKYLSAITGDPAYWEAAEAVYTPLYEENDLLHTFHGLVPIYVYPDNAKFHGQNIRLGSRGDSFYEYLLKQYLQTHEPVYYKLYRQSMEGMKQFLLAKSEPSGLVFIGEREHGLYGPLSPKMDHLVCFMGGLLAMGATEGLQISKAREQPFWDTKHEEDWNLAKSLTRTCYEMYHQVPSGLASEIVVFNKGNSFRPNYWKSSKGDFFIKPADTHNLQRPETVESIMFLYHLTKDQKYRDWGREIFQSFRIHTSVNCQGPNKNCVFTSLSDVISKPTKKGDNLESFWLAETLKYLYLLFLDDVDLSSVVFNTEAHPFPVLPGELLTQKKLFTGWSI</sequence>
<feature type="active site" evidence="10">
    <location>
        <position position="439"/>
    </location>
</feature>
<evidence type="ECO:0000256" key="7">
    <source>
        <dbReference type="ARBA" id="ARBA00023157"/>
    </source>
</evidence>